<evidence type="ECO:0000256" key="1">
    <source>
        <dbReference type="ARBA" id="ARBA00004141"/>
    </source>
</evidence>
<dbReference type="GO" id="GO:0035336">
    <property type="term" value="P:long-chain fatty-acyl-CoA metabolic process"/>
    <property type="evidence" value="ECO:0007669"/>
    <property type="project" value="TreeGrafter"/>
</dbReference>
<dbReference type="GO" id="GO:0005777">
    <property type="term" value="C:peroxisome"/>
    <property type="evidence" value="ECO:0007669"/>
    <property type="project" value="TreeGrafter"/>
</dbReference>
<evidence type="ECO:0000256" key="3">
    <source>
        <dbReference type="ARBA" id="ARBA00022516"/>
    </source>
</evidence>
<keyword evidence="7 10" id="KW-0443">Lipid metabolism</keyword>
<feature type="transmembrane region" description="Helical" evidence="10">
    <location>
        <begin position="480"/>
        <end position="500"/>
    </location>
</feature>
<evidence type="ECO:0000256" key="10">
    <source>
        <dbReference type="RuleBase" id="RU363097"/>
    </source>
</evidence>
<dbReference type="InterPro" id="IPR036291">
    <property type="entry name" value="NAD(P)-bd_dom_sf"/>
</dbReference>
<dbReference type="InterPro" id="IPR033640">
    <property type="entry name" value="FAR_C"/>
</dbReference>
<keyword evidence="10" id="KW-0560">Oxidoreductase</keyword>
<sequence>MSSGSIKEFYAGRSIFITGATGFIGKVLIEKILRSCPKVDKIYALIRPKRGKTPEERLRALTNLPLFDKLKEQYPDAIEKKLRAITGDTTEIGLGLSEEDKKELVENISIIFHGAASVRFNDSLRKAVIMNTRGTREVIELGYEMKKLEVFLHTSTTYCHTDKAVVAEQLYPAHADWRKTIEIAENMDEHVLQTLTSKYITPLPNTYTFTKSLAEHVVNDMCKDRIPAVIMRPSIVISTRNDPIIGWVDNYMGPMGMLVACGKGILRTSYSNPNTIADYMPVDMAVRALLMSAWQKGISTNLEEKFDVTVYNCSNNNMCSITMWELLDFGKQIFWEAPSSKILWFPGGSMTNCRYWNYLRVIFLHLLPAVIVDCILRVLNKKPILVTLQRRIYIANLALHYFITNEWKFLNDRAFNLERKLIPEEVQEFEYDIEHANVYEYFKNCIIHGRRYLLKEDDSTLESAKVNLYRMYVLDRMVNIMFYIFLYWFMVYKLNIFMYIDYKFNRIYNGIMGY</sequence>
<protein>
    <recommendedName>
        <fullName evidence="10">Fatty acyl-CoA reductase</fullName>
        <ecNumber evidence="10">1.2.1.84</ecNumber>
    </recommendedName>
</protein>
<evidence type="ECO:0000256" key="9">
    <source>
        <dbReference type="ARBA" id="ARBA00052530"/>
    </source>
</evidence>
<proteinExistence type="inferred from homology"/>
<dbReference type="EC" id="1.2.1.84" evidence="10"/>
<dbReference type="PANTHER" id="PTHR11011:SF24">
    <property type="entry name" value="FATTY ACYL-COA REDUCTASE"/>
    <property type="match status" value="1"/>
</dbReference>
<dbReference type="CDD" id="cd05236">
    <property type="entry name" value="FAR-N_SDR_e"/>
    <property type="match status" value="1"/>
</dbReference>
<comment type="caution">
    <text evidence="13">The sequence shown here is derived from an EMBL/GenBank/DDBJ whole genome shotgun (WGS) entry which is preliminary data.</text>
</comment>
<dbReference type="CDD" id="cd09071">
    <property type="entry name" value="FAR_C"/>
    <property type="match status" value="1"/>
</dbReference>
<evidence type="ECO:0000256" key="2">
    <source>
        <dbReference type="ARBA" id="ARBA00005928"/>
    </source>
</evidence>
<evidence type="ECO:0000259" key="11">
    <source>
        <dbReference type="Pfam" id="PF03015"/>
    </source>
</evidence>
<keyword evidence="3 10" id="KW-0444">Lipid biosynthesis</keyword>
<keyword evidence="8 10" id="KW-0472">Membrane</keyword>
<evidence type="ECO:0000256" key="5">
    <source>
        <dbReference type="ARBA" id="ARBA00022857"/>
    </source>
</evidence>
<gene>
    <name evidence="13" type="ORF">ILUMI_08662</name>
</gene>
<feature type="domain" description="Thioester reductase (TE)" evidence="12">
    <location>
        <begin position="17"/>
        <end position="288"/>
    </location>
</feature>
<keyword evidence="14" id="KW-1185">Reference proteome</keyword>
<dbReference type="Pfam" id="PF03015">
    <property type="entry name" value="Sterile"/>
    <property type="match status" value="1"/>
</dbReference>
<evidence type="ECO:0000256" key="6">
    <source>
        <dbReference type="ARBA" id="ARBA00022989"/>
    </source>
</evidence>
<name>A0A8K0D5A4_IGNLU</name>
<dbReference type="FunFam" id="3.40.50.720:FF:000143">
    <property type="entry name" value="Fatty acyl-CoA reductase"/>
    <property type="match status" value="1"/>
</dbReference>
<evidence type="ECO:0000256" key="7">
    <source>
        <dbReference type="ARBA" id="ARBA00023098"/>
    </source>
</evidence>
<dbReference type="InterPro" id="IPR013120">
    <property type="entry name" value="FAR_NAD-bd"/>
</dbReference>
<evidence type="ECO:0000313" key="14">
    <source>
        <dbReference type="Proteomes" id="UP000801492"/>
    </source>
</evidence>
<evidence type="ECO:0000313" key="13">
    <source>
        <dbReference type="EMBL" id="KAF2897506.1"/>
    </source>
</evidence>
<evidence type="ECO:0000259" key="12">
    <source>
        <dbReference type="Pfam" id="PF07993"/>
    </source>
</evidence>
<dbReference type="InterPro" id="IPR026055">
    <property type="entry name" value="FAR"/>
</dbReference>
<dbReference type="Pfam" id="PF07993">
    <property type="entry name" value="NAD_binding_4"/>
    <property type="match status" value="1"/>
</dbReference>
<feature type="domain" description="Fatty acyl-CoA reductase C-terminal" evidence="11">
    <location>
        <begin position="364"/>
        <end position="456"/>
    </location>
</feature>
<comment type="similarity">
    <text evidence="2 10">Belongs to the fatty acyl-CoA reductase family.</text>
</comment>
<comment type="catalytic activity">
    <reaction evidence="9 10">
        <text>a long-chain fatty acyl-CoA + 2 NADPH + 2 H(+) = a long-chain primary fatty alcohol + 2 NADP(+) + CoA</text>
        <dbReference type="Rhea" id="RHEA:52716"/>
        <dbReference type="ChEBI" id="CHEBI:15378"/>
        <dbReference type="ChEBI" id="CHEBI:57287"/>
        <dbReference type="ChEBI" id="CHEBI:57783"/>
        <dbReference type="ChEBI" id="CHEBI:58349"/>
        <dbReference type="ChEBI" id="CHEBI:77396"/>
        <dbReference type="ChEBI" id="CHEBI:83139"/>
        <dbReference type="EC" id="1.2.1.84"/>
    </reaction>
</comment>
<dbReference type="SUPFAM" id="SSF51735">
    <property type="entry name" value="NAD(P)-binding Rossmann-fold domains"/>
    <property type="match status" value="1"/>
</dbReference>
<reference evidence="13" key="1">
    <citation type="submission" date="2019-08" db="EMBL/GenBank/DDBJ databases">
        <title>The genome of the North American firefly Photinus pyralis.</title>
        <authorList>
            <consortium name="Photinus pyralis genome working group"/>
            <person name="Fallon T.R."/>
            <person name="Sander Lower S.E."/>
            <person name="Weng J.-K."/>
        </authorList>
    </citation>
    <scope>NUCLEOTIDE SEQUENCE</scope>
    <source>
        <strain evidence="13">TRF0915ILg1</strain>
        <tissue evidence="13">Whole body</tissue>
    </source>
</reference>
<dbReference type="GO" id="GO:0016020">
    <property type="term" value="C:membrane"/>
    <property type="evidence" value="ECO:0007669"/>
    <property type="project" value="UniProtKB-SubCell"/>
</dbReference>
<accession>A0A8K0D5A4</accession>
<dbReference type="Gene3D" id="3.40.50.720">
    <property type="entry name" value="NAD(P)-binding Rossmann-like Domain"/>
    <property type="match status" value="1"/>
</dbReference>
<evidence type="ECO:0000256" key="4">
    <source>
        <dbReference type="ARBA" id="ARBA00022692"/>
    </source>
</evidence>
<dbReference type="GO" id="GO:0102965">
    <property type="term" value="F:alcohol-forming long-chain fatty acyl-CoA reductase activity"/>
    <property type="evidence" value="ECO:0007669"/>
    <property type="project" value="UniProtKB-EC"/>
</dbReference>
<keyword evidence="4 10" id="KW-0812">Transmembrane</keyword>
<dbReference type="EMBL" id="VTPC01004094">
    <property type="protein sequence ID" value="KAF2897506.1"/>
    <property type="molecule type" value="Genomic_DNA"/>
</dbReference>
<dbReference type="GO" id="GO:0080019">
    <property type="term" value="F:alcohol-forming very long-chain fatty acyl-CoA reductase activity"/>
    <property type="evidence" value="ECO:0007669"/>
    <property type="project" value="InterPro"/>
</dbReference>
<dbReference type="PANTHER" id="PTHR11011">
    <property type="entry name" value="MALE STERILITY PROTEIN 2-RELATED"/>
    <property type="match status" value="1"/>
</dbReference>
<comment type="function">
    <text evidence="10">Catalyzes the reduction of fatty acyl-CoA to fatty alcohols.</text>
</comment>
<organism evidence="13 14">
    <name type="scientific">Ignelater luminosus</name>
    <name type="common">Cucubano</name>
    <name type="synonym">Pyrophorus luminosus</name>
    <dbReference type="NCBI Taxonomy" id="2038154"/>
    <lineage>
        <taxon>Eukaryota</taxon>
        <taxon>Metazoa</taxon>
        <taxon>Ecdysozoa</taxon>
        <taxon>Arthropoda</taxon>
        <taxon>Hexapoda</taxon>
        <taxon>Insecta</taxon>
        <taxon>Pterygota</taxon>
        <taxon>Neoptera</taxon>
        <taxon>Endopterygota</taxon>
        <taxon>Coleoptera</taxon>
        <taxon>Polyphaga</taxon>
        <taxon>Elateriformia</taxon>
        <taxon>Elateroidea</taxon>
        <taxon>Elateridae</taxon>
        <taxon>Agrypninae</taxon>
        <taxon>Pyrophorini</taxon>
        <taxon>Ignelater</taxon>
    </lineage>
</organism>
<dbReference type="AlphaFoldDB" id="A0A8K0D5A4"/>
<keyword evidence="6 10" id="KW-1133">Transmembrane helix</keyword>
<dbReference type="OrthoDB" id="429813at2759"/>
<keyword evidence="5 10" id="KW-0521">NADP</keyword>
<dbReference type="Proteomes" id="UP000801492">
    <property type="component" value="Unassembled WGS sequence"/>
</dbReference>
<feature type="transmembrane region" description="Helical" evidence="10">
    <location>
        <begin position="355"/>
        <end position="376"/>
    </location>
</feature>
<evidence type="ECO:0000256" key="8">
    <source>
        <dbReference type="ARBA" id="ARBA00023136"/>
    </source>
</evidence>
<comment type="subcellular location">
    <subcellularLocation>
        <location evidence="1">Membrane</location>
        <topology evidence="1">Multi-pass membrane protein</topology>
    </subcellularLocation>
</comment>